<evidence type="ECO:0000256" key="8">
    <source>
        <dbReference type="ARBA" id="ARBA00022723"/>
    </source>
</evidence>
<feature type="compositionally biased region" description="Polar residues" evidence="16">
    <location>
        <begin position="245"/>
        <end position="257"/>
    </location>
</feature>
<dbReference type="InterPro" id="IPR050731">
    <property type="entry name" value="HRD1_E3_ubiq-ligases"/>
</dbReference>
<evidence type="ECO:0000256" key="10">
    <source>
        <dbReference type="ARBA" id="ARBA00022786"/>
    </source>
</evidence>
<evidence type="ECO:0000256" key="7">
    <source>
        <dbReference type="ARBA" id="ARBA00022692"/>
    </source>
</evidence>
<evidence type="ECO:0000256" key="6">
    <source>
        <dbReference type="ARBA" id="ARBA00022679"/>
    </source>
</evidence>
<evidence type="ECO:0000256" key="14">
    <source>
        <dbReference type="ARBA" id="ARBA00023136"/>
    </source>
</evidence>
<feature type="transmembrane region" description="Helical" evidence="17">
    <location>
        <begin position="78"/>
        <end position="102"/>
    </location>
</feature>
<evidence type="ECO:0000313" key="19">
    <source>
        <dbReference type="EMBL" id="PVV04442.1"/>
    </source>
</evidence>
<evidence type="ECO:0000259" key="18">
    <source>
        <dbReference type="PROSITE" id="PS50089"/>
    </source>
</evidence>
<dbReference type="PANTHER" id="PTHR22763">
    <property type="entry name" value="RING ZINC FINGER PROTEIN"/>
    <property type="match status" value="1"/>
</dbReference>
<dbReference type="EMBL" id="MBFS01000124">
    <property type="protein sequence ID" value="PVV04442.1"/>
    <property type="molecule type" value="Genomic_DNA"/>
</dbReference>
<keyword evidence="9 15" id="KW-0863">Zinc-finger</keyword>
<accession>A0A2T9ZIR0</accession>
<evidence type="ECO:0000256" key="9">
    <source>
        <dbReference type="ARBA" id="ARBA00022771"/>
    </source>
</evidence>
<feature type="domain" description="RING-type" evidence="18">
    <location>
        <begin position="159"/>
        <end position="204"/>
    </location>
</feature>
<evidence type="ECO:0000256" key="11">
    <source>
        <dbReference type="ARBA" id="ARBA00022824"/>
    </source>
</evidence>
<keyword evidence="14 17" id="KW-0472">Membrane</keyword>
<evidence type="ECO:0000256" key="3">
    <source>
        <dbReference type="ARBA" id="ARBA00004906"/>
    </source>
</evidence>
<evidence type="ECO:0000256" key="16">
    <source>
        <dbReference type="SAM" id="MobiDB-lite"/>
    </source>
</evidence>
<evidence type="ECO:0000256" key="15">
    <source>
        <dbReference type="PROSITE-ProRule" id="PRU00175"/>
    </source>
</evidence>
<dbReference type="AlphaFoldDB" id="A0A2T9ZIR0"/>
<dbReference type="GO" id="GO:0008270">
    <property type="term" value="F:zinc ion binding"/>
    <property type="evidence" value="ECO:0007669"/>
    <property type="project" value="UniProtKB-KW"/>
</dbReference>
<evidence type="ECO:0000256" key="17">
    <source>
        <dbReference type="SAM" id="Phobius"/>
    </source>
</evidence>
<dbReference type="GO" id="GO:0043161">
    <property type="term" value="P:proteasome-mediated ubiquitin-dependent protein catabolic process"/>
    <property type="evidence" value="ECO:0007669"/>
    <property type="project" value="TreeGrafter"/>
</dbReference>
<dbReference type="GO" id="GO:0005789">
    <property type="term" value="C:endoplasmic reticulum membrane"/>
    <property type="evidence" value="ECO:0007669"/>
    <property type="project" value="UniProtKB-SubCell"/>
</dbReference>
<keyword evidence="11" id="KW-0256">Endoplasmic reticulum</keyword>
<feature type="region of interest" description="Disordered" evidence="16">
    <location>
        <begin position="401"/>
        <end position="431"/>
    </location>
</feature>
<comment type="caution">
    <text evidence="19">The sequence shown here is derived from an EMBL/GenBank/DDBJ whole genome shotgun (WGS) entry which is preliminary data.</text>
</comment>
<comment type="similarity">
    <text evidence="4">Belongs to the HRD1 family.</text>
</comment>
<dbReference type="PANTHER" id="PTHR22763:SF184">
    <property type="entry name" value="E3 UBIQUITIN-PROTEIN LIGASE SYNOVIOLIN"/>
    <property type="match status" value="1"/>
</dbReference>
<reference evidence="19 20" key="1">
    <citation type="journal article" date="2018" name="MBio">
        <title>Comparative Genomics Reveals the Core Gene Toolbox for the Fungus-Insect Symbiosis.</title>
        <authorList>
            <person name="Wang Y."/>
            <person name="Stata M."/>
            <person name="Wang W."/>
            <person name="Stajich J.E."/>
            <person name="White M.M."/>
            <person name="Moncalvo J.M."/>
        </authorList>
    </citation>
    <scope>NUCLEOTIDE SEQUENCE [LARGE SCALE GENOMIC DNA]</scope>
    <source>
        <strain evidence="19 20">SC-DP-2</strain>
    </source>
</reference>
<evidence type="ECO:0000256" key="2">
    <source>
        <dbReference type="ARBA" id="ARBA00004477"/>
    </source>
</evidence>
<dbReference type="EC" id="2.3.2.27" evidence="5"/>
<evidence type="ECO:0000256" key="12">
    <source>
        <dbReference type="ARBA" id="ARBA00022833"/>
    </source>
</evidence>
<dbReference type="CDD" id="cd16479">
    <property type="entry name" value="RING-H2_synoviolin"/>
    <property type="match status" value="1"/>
</dbReference>
<evidence type="ECO:0000256" key="13">
    <source>
        <dbReference type="ARBA" id="ARBA00022989"/>
    </source>
</evidence>
<evidence type="ECO:0000256" key="5">
    <source>
        <dbReference type="ARBA" id="ARBA00012483"/>
    </source>
</evidence>
<protein>
    <recommendedName>
        <fullName evidence="5">RING-type E3 ubiquitin transferase</fullName>
        <ecNumber evidence="5">2.3.2.27</ecNumber>
    </recommendedName>
</protein>
<keyword evidence="12" id="KW-0862">Zinc</keyword>
<comment type="catalytic activity">
    <reaction evidence="1">
        <text>S-ubiquitinyl-[E2 ubiquitin-conjugating enzyme]-L-cysteine + [acceptor protein]-L-lysine = [E2 ubiquitin-conjugating enzyme]-L-cysteine + N(6)-ubiquitinyl-[acceptor protein]-L-lysine.</text>
        <dbReference type="EC" id="2.3.2.27"/>
    </reaction>
</comment>
<dbReference type="Proteomes" id="UP000245609">
    <property type="component" value="Unassembled WGS sequence"/>
</dbReference>
<keyword evidence="20" id="KW-1185">Reference proteome</keyword>
<dbReference type="Pfam" id="PF25563">
    <property type="entry name" value="TPR_SYVN1_N"/>
    <property type="match status" value="1"/>
</dbReference>
<dbReference type="InterPro" id="IPR058051">
    <property type="entry name" value="Znf_RING_synoviolin"/>
</dbReference>
<sequence length="505" mass="56931">MDYKMVRNMTVLSVLLMFADVNMLLHSISYLKVYGASMVVILGFEYALLFISLIMTVLKFALSFMDSEEREWHQRAVYVFYLELVSDFFKLLVYAVHFYVVLTHYGFPLHILRDIYLTSSSFIRKCRDWFNYKKAMDYMKNHFSTLNQEQLDQLADKVCIICREEMVANSTDGDVPKKLHCGHVFHLFCLRSWLARQQSCPTCRRGLLDSSHAAPLTLNPPTLDNLQGLPVDPSSPPSQSSSQSHLLPQTSRFPTSETDARHENVQSINEIRKRYSVPNSQPEVSTQAQPPGSSYQPHSTAYSGSKDNGTNSPSIKDAENVQSSSKDKILNSLFDETPSNISSKNTDVHLNTGNNAINDQILNYPLFNVPMQSIPTELLHKIANLGFPELIPLDSSSNNFSNNIHSQGSPASLSSDPRNLQSNSSSNFMSLESLSKPDLSKLTDSQIETLDKSTKELISERLRTLAYVQLQIQSLTQLLLNIDHPESIASDQSDPQTSEKNKKDD</sequence>
<feature type="region of interest" description="Disordered" evidence="16">
    <location>
        <begin position="486"/>
        <end position="505"/>
    </location>
</feature>
<feature type="compositionally biased region" description="Polar residues" evidence="16">
    <location>
        <begin position="404"/>
        <end position="418"/>
    </location>
</feature>
<dbReference type="InterPro" id="IPR001841">
    <property type="entry name" value="Znf_RING"/>
</dbReference>
<keyword evidence="10" id="KW-0833">Ubl conjugation pathway</keyword>
<gene>
    <name evidence="19" type="ORF">BB560_001060</name>
</gene>
<feature type="transmembrane region" description="Helical" evidence="17">
    <location>
        <begin position="33"/>
        <end position="58"/>
    </location>
</feature>
<feature type="compositionally biased region" description="Low complexity" evidence="16">
    <location>
        <begin position="419"/>
        <end position="431"/>
    </location>
</feature>
<dbReference type="SUPFAM" id="SSF57850">
    <property type="entry name" value="RING/U-box"/>
    <property type="match status" value="1"/>
</dbReference>
<dbReference type="Gene3D" id="3.30.40.10">
    <property type="entry name" value="Zinc/RING finger domain, C3HC4 (zinc finger)"/>
    <property type="match status" value="1"/>
</dbReference>
<proteinExistence type="inferred from homology"/>
<dbReference type="SMART" id="SM00184">
    <property type="entry name" value="RING"/>
    <property type="match status" value="1"/>
</dbReference>
<keyword evidence="7 17" id="KW-0812">Transmembrane</keyword>
<evidence type="ECO:0000256" key="1">
    <source>
        <dbReference type="ARBA" id="ARBA00000900"/>
    </source>
</evidence>
<dbReference type="PROSITE" id="PS50089">
    <property type="entry name" value="ZF_RING_2"/>
    <property type="match status" value="1"/>
</dbReference>
<evidence type="ECO:0000256" key="4">
    <source>
        <dbReference type="ARBA" id="ARBA00010089"/>
    </source>
</evidence>
<dbReference type="OrthoDB" id="7759664at2759"/>
<feature type="compositionally biased region" description="Polar residues" evidence="16">
    <location>
        <begin position="277"/>
        <end position="324"/>
    </location>
</feature>
<evidence type="ECO:0000313" key="20">
    <source>
        <dbReference type="Proteomes" id="UP000245609"/>
    </source>
</evidence>
<organism evidence="19 20">
    <name type="scientific">Smittium megazygosporum</name>
    <dbReference type="NCBI Taxonomy" id="133381"/>
    <lineage>
        <taxon>Eukaryota</taxon>
        <taxon>Fungi</taxon>
        <taxon>Fungi incertae sedis</taxon>
        <taxon>Zoopagomycota</taxon>
        <taxon>Kickxellomycotina</taxon>
        <taxon>Harpellomycetes</taxon>
        <taxon>Harpellales</taxon>
        <taxon>Legeriomycetaceae</taxon>
        <taxon>Smittium</taxon>
    </lineage>
</organism>
<keyword evidence="6" id="KW-0808">Transferase</keyword>
<dbReference type="InterPro" id="IPR013083">
    <property type="entry name" value="Znf_RING/FYVE/PHD"/>
</dbReference>
<dbReference type="Pfam" id="PF13639">
    <property type="entry name" value="zf-RING_2"/>
    <property type="match status" value="1"/>
</dbReference>
<keyword evidence="8" id="KW-0479">Metal-binding</keyword>
<dbReference type="GO" id="GO:0036503">
    <property type="term" value="P:ERAD pathway"/>
    <property type="evidence" value="ECO:0007669"/>
    <property type="project" value="TreeGrafter"/>
</dbReference>
<comment type="pathway">
    <text evidence="3">Protein modification; protein ubiquitination.</text>
</comment>
<feature type="region of interest" description="Disordered" evidence="16">
    <location>
        <begin position="218"/>
        <end position="324"/>
    </location>
</feature>
<dbReference type="GO" id="GO:0061630">
    <property type="term" value="F:ubiquitin protein ligase activity"/>
    <property type="evidence" value="ECO:0007669"/>
    <property type="project" value="UniProtKB-EC"/>
</dbReference>
<keyword evidence="13 17" id="KW-1133">Transmembrane helix</keyword>
<dbReference type="InterPro" id="IPR057992">
    <property type="entry name" value="TPR_SYVN1_N"/>
</dbReference>
<comment type="subcellular location">
    <subcellularLocation>
        <location evidence="2">Endoplasmic reticulum membrane</location>
        <topology evidence="2">Multi-pass membrane protein</topology>
    </subcellularLocation>
</comment>
<dbReference type="STRING" id="133381.A0A2T9ZIR0"/>
<name>A0A2T9ZIR0_9FUNG</name>